<keyword evidence="2" id="KW-1003">Cell membrane</keyword>
<evidence type="ECO:0000259" key="5">
    <source>
        <dbReference type="PROSITE" id="PS50893"/>
    </source>
</evidence>
<evidence type="ECO:0000313" key="8">
    <source>
        <dbReference type="Proteomes" id="UP000034156"/>
    </source>
</evidence>
<dbReference type="EMBL" id="CP011451">
    <property type="protein sequence ID" value="AKH39519.1"/>
    <property type="molecule type" value="Genomic_DNA"/>
</dbReference>
<proteinExistence type="predicted"/>
<evidence type="ECO:0000313" key="9">
    <source>
        <dbReference type="Proteomes" id="UP000324176"/>
    </source>
</evidence>
<evidence type="ECO:0000256" key="3">
    <source>
        <dbReference type="ARBA" id="ARBA00022741"/>
    </source>
</evidence>
<evidence type="ECO:0000313" key="7">
    <source>
        <dbReference type="EMBL" id="TYP73706.1"/>
    </source>
</evidence>
<dbReference type="EMBL" id="VNHT01000092">
    <property type="protein sequence ID" value="TYP73706.1"/>
    <property type="molecule type" value="Genomic_DNA"/>
</dbReference>
<sequence>MVPGPALLADDVVKRYGDGIALDGVSLAVVAGECVALVGESGSGKSTLLRCFNRMTEPDGGRVMVQGENVASLDAVRLRRRIGYAQQEGGLLPHWTVLRNASLVPWLLGDANAEAKGAVALEWVGLDAARFGGRWPRELSGGQRQRVAIARALAARPKIVLLDEPFGALDAITRADLQDAFGKLRRELEITAILVTHDLHEAALLADRIAVLRGGRIEQAASSETLIRAPETEYVAGLVTRSRLGMR</sequence>
<dbReference type="PATRIC" id="fig|44574.3.peg.1887"/>
<dbReference type="GO" id="GO:0005524">
    <property type="term" value="F:ATP binding"/>
    <property type="evidence" value="ECO:0007669"/>
    <property type="project" value="UniProtKB-KW"/>
</dbReference>
<dbReference type="GO" id="GO:0016887">
    <property type="term" value="F:ATP hydrolysis activity"/>
    <property type="evidence" value="ECO:0007669"/>
    <property type="project" value="InterPro"/>
</dbReference>
<accession>A0A0F7KKP7</accession>
<dbReference type="KEGG" id="nco:AAW31_07780"/>
<dbReference type="PROSITE" id="PS00211">
    <property type="entry name" value="ABC_TRANSPORTER_1"/>
    <property type="match status" value="1"/>
</dbReference>
<dbReference type="SMART" id="SM00382">
    <property type="entry name" value="AAA"/>
    <property type="match status" value="1"/>
</dbReference>
<keyword evidence="3" id="KW-0547">Nucleotide-binding</keyword>
<dbReference type="PANTHER" id="PTHR42781">
    <property type="entry name" value="SPERMIDINE/PUTRESCINE IMPORT ATP-BINDING PROTEIN POTA"/>
    <property type="match status" value="1"/>
</dbReference>
<name>A0A0F7KKP7_9PROT</name>
<dbReference type="Gene3D" id="3.40.50.300">
    <property type="entry name" value="P-loop containing nucleotide triphosphate hydrolases"/>
    <property type="match status" value="1"/>
</dbReference>
<evidence type="ECO:0000313" key="6">
    <source>
        <dbReference type="EMBL" id="AKH39519.1"/>
    </source>
</evidence>
<dbReference type="SUPFAM" id="SSF52540">
    <property type="entry name" value="P-loop containing nucleoside triphosphate hydrolases"/>
    <property type="match status" value="1"/>
</dbReference>
<reference evidence="6 8" key="2">
    <citation type="journal article" date="2016" name="Genome Announc.">
        <title>Genome Sequence of Nitrosomonas communis Strain Nm2, a Mesophilic Ammonia-Oxidizing Bacterium Isolated from Mediterranean Soil.</title>
        <authorList>
            <person name="Kozlowski J.A."/>
            <person name="Kits K.D."/>
            <person name="Stein L.Y."/>
        </authorList>
    </citation>
    <scope>NUCLEOTIDE SEQUENCE [LARGE SCALE GENOMIC DNA]</scope>
    <source>
        <strain evidence="6 8">Nm2</strain>
    </source>
</reference>
<keyword evidence="2" id="KW-0472">Membrane</keyword>
<keyword evidence="4 7" id="KW-0067">ATP-binding</keyword>
<organism evidence="6 8">
    <name type="scientific">Nitrosomonas communis</name>
    <dbReference type="NCBI Taxonomy" id="44574"/>
    <lineage>
        <taxon>Bacteria</taxon>
        <taxon>Pseudomonadati</taxon>
        <taxon>Pseudomonadota</taxon>
        <taxon>Betaproteobacteria</taxon>
        <taxon>Nitrosomonadales</taxon>
        <taxon>Nitrosomonadaceae</taxon>
        <taxon>Nitrosomonas</taxon>
    </lineage>
</organism>
<protein>
    <submittedName>
        <fullName evidence="7">Osmoprotectant transport system ATP-binding protein</fullName>
    </submittedName>
</protein>
<evidence type="ECO:0000256" key="1">
    <source>
        <dbReference type="ARBA" id="ARBA00022448"/>
    </source>
</evidence>
<dbReference type="Proteomes" id="UP000034156">
    <property type="component" value="Chromosome"/>
</dbReference>
<evidence type="ECO:0000256" key="4">
    <source>
        <dbReference type="ARBA" id="ARBA00022840"/>
    </source>
</evidence>
<dbReference type="InterPro" id="IPR050093">
    <property type="entry name" value="ABC_SmlMolc_Importer"/>
</dbReference>
<gene>
    <name evidence="6" type="ORF">AAW31_07780</name>
    <name evidence="7" type="ORF">BCL69_10929</name>
</gene>
<reference evidence="8" key="1">
    <citation type="submission" date="2015-05" db="EMBL/GenBank/DDBJ databases">
        <title>Draft genome of Nitrosomonas communis strain Nm2.</title>
        <authorList>
            <person name="Kozlowski J.A."/>
            <person name="Kits K.D."/>
            <person name="Stein L.Y."/>
        </authorList>
    </citation>
    <scope>NUCLEOTIDE SEQUENCE [LARGE SCALE GENOMIC DNA]</scope>
    <source>
        <strain evidence="8">Nm2</strain>
    </source>
</reference>
<feature type="domain" description="ABC transporter" evidence="5">
    <location>
        <begin position="7"/>
        <end position="239"/>
    </location>
</feature>
<dbReference type="InterPro" id="IPR027417">
    <property type="entry name" value="P-loop_NTPase"/>
</dbReference>
<keyword evidence="1" id="KW-0813">Transport</keyword>
<dbReference type="InterPro" id="IPR003439">
    <property type="entry name" value="ABC_transporter-like_ATP-bd"/>
</dbReference>
<evidence type="ECO:0000256" key="2">
    <source>
        <dbReference type="ARBA" id="ARBA00022475"/>
    </source>
</evidence>
<dbReference type="InterPro" id="IPR017871">
    <property type="entry name" value="ABC_transporter-like_CS"/>
</dbReference>
<dbReference type="PANTHER" id="PTHR42781:SF4">
    <property type="entry name" value="SPERMIDINE_PUTRESCINE IMPORT ATP-BINDING PROTEIN POTA"/>
    <property type="match status" value="1"/>
</dbReference>
<dbReference type="InterPro" id="IPR003593">
    <property type="entry name" value="AAA+_ATPase"/>
</dbReference>
<dbReference type="Pfam" id="PF00005">
    <property type="entry name" value="ABC_tran"/>
    <property type="match status" value="1"/>
</dbReference>
<reference evidence="7 9" key="3">
    <citation type="submission" date="2019-07" db="EMBL/GenBank/DDBJ databases">
        <title>Active sludge and wastewater microbial communities from Klosterneuburg, Austria.</title>
        <authorList>
            <person name="Wagner M."/>
        </authorList>
    </citation>
    <scope>NUCLEOTIDE SEQUENCE [LARGE SCALE GENOMIC DNA]</scope>
    <source>
        <strain evidence="7 9">Nm2</strain>
    </source>
</reference>
<keyword evidence="8" id="KW-1185">Reference proteome</keyword>
<dbReference type="Proteomes" id="UP000324176">
    <property type="component" value="Unassembled WGS sequence"/>
</dbReference>
<dbReference type="AlphaFoldDB" id="A0A0F7KKP7"/>
<dbReference type="PROSITE" id="PS50893">
    <property type="entry name" value="ABC_TRANSPORTER_2"/>
    <property type="match status" value="1"/>
</dbReference>